<comment type="caution">
    <text evidence="6">The sequence shown here is derived from an EMBL/GenBank/DDBJ whole genome shotgun (WGS) entry which is preliminary data.</text>
</comment>
<dbReference type="AlphaFoldDB" id="A0A5R9E8C5"/>
<accession>A0A5R9E8C5</accession>
<organism evidence="6 7">
    <name type="scientific">Streptomyces marianii</name>
    <dbReference type="NCBI Taxonomy" id="1817406"/>
    <lineage>
        <taxon>Bacteria</taxon>
        <taxon>Bacillati</taxon>
        <taxon>Actinomycetota</taxon>
        <taxon>Actinomycetes</taxon>
        <taxon>Kitasatosporales</taxon>
        <taxon>Streptomycetaceae</taxon>
        <taxon>Streptomyces</taxon>
    </lineage>
</organism>
<dbReference type="EMBL" id="VAWE01000001">
    <property type="protein sequence ID" value="TLQ46116.1"/>
    <property type="molecule type" value="Genomic_DNA"/>
</dbReference>
<evidence type="ECO:0000313" key="7">
    <source>
        <dbReference type="Proteomes" id="UP000305921"/>
    </source>
</evidence>
<sequence>MRTYGQYCPIARGAEIFAERWTPLIIRNLHLGCGSFSEILEGAPGLSRTLLSQRLKQLERLGIVRSAPKPDGRGSHYELTPAGHDLFKVCVSLGEWGATWLEIAPEHLDPFVALWSMCNMLHRDRLPDRRIVIRFDFTGRRRPERYWLLIERGDTEICKTYPGIDEDLYITAEAEAFVKWHAGRQTWAEATRDRHIQLHGPSWLVRAFPTWNARSAFAHIEPVSRAAANSAARHLRDGRPVSGARGQDGN</sequence>
<dbReference type="RefSeq" id="WP_138055428.1">
    <property type="nucleotide sequence ID" value="NZ_VAWE01000001.1"/>
</dbReference>
<evidence type="ECO:0000256" key="3">
    <source>
        <dbReference type="ARBA" id="ARBA00023163"/>
    </source>
</evidence>
<dbReference type="InterPro" id="IPR002577">
    <property type="entry name" value="HTH_HxlR"/>
</dbReference>
<dbReference type="InterPro" id="IPR011991">
    <property type="entry name" value="ArsR-like_HTH"/>
</dbReference>
<dbReference type="PANTHER" id="PTHR33204:SF18">
    <property type="entry name" value="TRANSCRIPTIONAL REGULATORY PROTEIN"/>
    <property type="match status" value="1"/>
</dbReference>
<feature type="region of interest" description="Disordered" evidence="4">
    <location>
        <begin position="231"/>
        <end position="250"/>
    </location>
</feature>
<dbReference type="PROSITE" id="PS51118">
    <property type="entry name" value="HTH_HXLR"/>
    <property type="match status" value="1"/>
</dbReference>
<reference evidence="6 7" key="1">
    <citation type="submission" date="2019-05" db="EMBL/GenBank/DDBJ databases">
        <title>Streptomyces marianii sp. nov., a novel marine actinomycete from southern coast of India.</title>
        <authorList>
            <person name="Iniyan A.M."/>
            <person name="Wink J."/>
            <person name="Ramprasad E."/>
            <person name="Ramana C.V."/>
            <person name="Bunk B."/>
            <person name="Sproer C."/>
            <person name="Joseph F.-J.R.S."/>
            <person name="Vincent S.G.P."/>
        </authorList>
    </citation>
    <scope>NUCLEOTIDE SEQUENCE [LARGE SCALE GENOMIC DNA]</scope>
    <source>
        <strain evidence="6 7">ICN19</strain>
    </source>
</reference>
<proteinExistence type="predicted"/>
<dbReference type="OrthoDB" id="9792527at2"/>
<dbReference type="InterPro" id="IPR036388">
    <property type="entry name" value="WH-like_DNA-bd_sf"/>
</dbReference>
<keyword evidence="2" id="KW-0238">DNA-binding</keyword>
<protein>
    <submittedName>
        <fullName evidence="6">Helix-turn-helix transcriptional regulator</fullName>
    </submittedName>
</protein>
<dbReference type="SUPFAM" id="SSF55718">
    <property type="entry name" value="SCP-like"/>
    <property type="match status" value="1"/>
</dbReference>
<dbReference type="InterPro" id="IPR036390">
    <property type="entry name" value="WH_DNA-bd_sf"/>
</dbReference>
<gene>
    <name evidence="6" type="ORF">FEF34_26770</name>
</gene>
<evidence type="ECO:0000313" key="6">
    <source>
        <dbReference type="EMBL" id="TLQ46116.1"/>
    </source>
</evidence>
<dbReference type="Gene3D" id="1.10.10.10">
    <property type="entry name" value="Winged helix-like DNA-binding domain superfamily/Winged helix DNA-binding domain"/>
    <property type="match status" value="1"/>
</dbReference>
<keyword evidence="1" id="KW-0805">Transcription regulation</keyword>
<feature type="domain" description="HTH hxlR-type" evidence="5">
    <location>
        <begin position="8"/>
        <end position="105"/>
    </location>
</feature>
<dbReference type="CDD" id="cd00090">
    <property type="entry name" value="HTH_ARSR"/>
    <property type="match status" value="1"/>
</dbReference>
<dbReference type="PANTHER" id="PTHR33204">
    <property type="entry name" value="TRANSCRIPTIONAL REGULATOR, MARR FAMILY"/>
    <property type="match status" value="1"/>
</dbReference>
<dbReference type="InterPro" id="IPR036527">
    <property type="entry name" value="SCP2_sterol-bd_dom_sf"/>
</dbReference>
<keyword evidence="7" id="KW-1185">Reference proteome</keyword>
<evidence type="ECO:0000256" key="4">
    <source>
        <dbReference type="SAM" id="MobiDB-lite"/>
    </source>
</evidence>
<dbReference type="Proteomes" id="UP000305921">
    <property type="component" value="Unassembled WGS sequence"/>
</dbReference>
<evidence type="ECO:0000259" key="5">
    <source>
        <dbReference type="PROSITE" id="PS51118"/>
    </source>
</evidence>
<dbReference type="GO" id="GO:0003677">
    <property type="term" value="F:DNA binding"/>
    <property type="evidence" value="ECO:0007669"/>
    <property type="project" value="UniProtKB-KW"/>
</dbReference>
<dbReference type="SUPFAM" id="SSF46785">
    <property type="entry name" value="Winged helix' DNA-binding domain"/>
    <property type="match status" value="1"/>
</dbReference>
<keyword evidence="3" id="KW-0804">Transcription</keyword>
<evidence type="ECO:0000256" key="2">
    <source>
        <dbReference type="ARBA" id="ARBA00023125"/>
    </source>
</evidence>
<dbReference type="Pfam" id="PF01638">
    <property type="entry name" value="HxlR"/>
    <property type="match status" value="1"/>
</dbReference>
<evidence type="ECO:0000256" key="1">
    <source>
        <dbReference type="ARBA" id="ARBA00023015"/>
    </source>
</evidence>
<name>A0A5R9E8C5_9ACTN</name>